<dbReference type="RefSeq" id="WP_052651507.1">
    <property type="nucleotide sequence ID" value="NZ_CCXS01000001.1"/>
</dbReference>
<dbReference type="InterPro" id="IPR012340">
    <property type="entry name" value="NA-bd_OB-fold"/>
</dbReference>
<sequence>MAGSNDMQNTEDLRGVIVSFDTAKGFGYIKGDNGEMFFTHAKHTDTDDVSNFKEGMIVNFIAVDGAPGKERIATNITMDF</sequence>
<evidence type="ECO:0000259" key="1">
    <source>
        <dbReference type="PROSITE" id="PS51857"/>
    </source>
</evidence>
<dbReference type="GO" id="GO:0003676">
    <property type="term" value="F:nucleic acid binding"/>
    <property type="evidence" value="ECO:0007669"/>
    <property type="project" value="InterPro"/>
</dbReference>
<organism evidence="2 3">
    <name type="scientific">Planococcus massiliensis</name>
    <dbReference type="NCBI Taxonomy" id="1499687"/>
    <lineage>
        <taxon>Bacteria</taxon>
        <taxon>Bacillati</taxon>
        <taxon>Bacillota</taxon>
        <taxon>Bacilli</taxon>
        <taxon>Bacillales</taxon>
        <taxon>Caryophanaceae</taxon>
        <taxon>Planococcus</taxon>
    </lineage>
</organism>
<dbReference type="AlphaFoldDB" id="A0A098EK70"/>
<dbReference type="SUPFAM" id="SSF50249">
    <property type="entry name" value="Nucleic acid-binding proteins"/>
    <property type="match status" value="1"/>
</dbReference>
<accession>A0A098EK70</accession>
<evidence type="ECO:0000313" key="2">
    <source>
        <dbReference type="EMBL" id="CEG22703.1"/>
    </source>
</evidence>
<dbReference type="Gene3D" id="2.40.50.140">
    <property type="entry name" value="Nucleic acid-binding proteins"/>
    <property type="match status" value="1"/>
</dbReference>
<dbReference type="STRING" id="1499687.BN1080_01637"/>
<feature type="domain" description="CSD" evidence="1">
    <location>
        <begin position="12"/>
        <end position="78"/>
    </location>
</feature>
<gene>
    <name evidence="2" type="primary">capB</name>
    <name evidence="2" type="ORF">BN1080_01637</name>
</gene>
<name>A0A098EK70_9BACL</name>
<dbReference type="EMBL" id="CCXS01000001">
    <property type="protein sequence ID" value="CEG22703.1"/>
    <property type="molecule type" value="Genomic_DNA"/>
</dbReference>
<dbReference type="OrthoDB" id="9805039at2"/>
<proteinExistence type="predicted"/>
<dbReference type="InterPro" id="IPR002059">
    <property type="entry name" value="CSP_DNA-bd"/>
</dbReference>
<protein>
    <submittedName>
        <fullName evidence="2">Cold shock protein CapB</fullName>
    </submittedName>
</protein>
<keyword evidence="3" id="KW-1185">Reference proteome</keyword>
<reference evidence="2 3" key="1">
    <citation type="submission" date="2014-09" db="EMBL/GenBank/DDBJ databases">
        <authorList>
            <person name="Urmite Genomes Urmite Genomes"/>
        </authorList>
    </citation>
    <scope>NUCLEOTIDE SEQUENCE [LARGE SCALE GENOMIC DNA]</scope>
    <source>
        <strain evidence="2 3">ES2</strain>
    </source>
</reference>
<dbReference type="PROSITE" id="PS51857">
    <property type="entry name" value="CSD_2"/>
    <property type="match status" value="1"/>
</dbReference>
<dbReference type="Pfam" id="PF00313">
    <property type="entry name" value="CSD"/>
    <property type="match status" value="1"/>
</dbReference>
<dbReference type="Proteomes" id="UP000043699">
    <property type="component" value="Unassembled WGS sequence"/>
</dbReference>
<evidence type="ECO:0000313" key="3">
    <source>
        <dbReference type="Proteomes" id="UP000043699"/>
    </source>
</evidence>